<sequence length="390" mass="44510">MRSCSSDIPVVSAFANDTAFFLHTDESTFNQFFVLLNIFSQVAGCGINWRKTKYMVLGRFQPHPLWLVGFPILPLGKTQGTRYLGVFVANKMRPADVWEFVATKVRKKSQGFANKFLLFEAKVVVLRYLLQSMLPYSLALIKFRQKDLHSLERLLAVFLWGSAENGKAKASLVTWERLALPVDFGVYALHEGGCLHEIPEFRQWSFSLCSWSSHPTDWQLVTPATSKIVSFPLTVAATHVVFKELQARETLPLLSVKWDIQFNVREWIRLFKRLWSAGLHMRDCLFLWRVLAKGFFIGGRAALMRVDAGICLSCRAEVEDLLHLFFVCPVKQAFWIQLSASFPVLREVLGRMQLGVAFPLALASILSLGRGKRFLYLLITSTALRLLWKQ</sequence>
<evidence type="ECO:0000259" key="1">
    <source>
        <dbReference type="Pfam" id="PF13966"/>
    </source>
</evidence>
<proteinExistence type="predicted"/>
<reference evidence="2 3" key="1">
    <citation type="submission" date="2024-09" db="EMBL/GenBank/DDBJ databases">
        <title>Chromosome-scale assembly of Riccia sorocarpa.</title>
        <authorList>
            <person name="Paukszto L."/>
        </authorList>
    </citation>
    <scope>NUCLEOTIDE SEQUENCE [LARGE SCALE GENOMIC DNA]</scope>
    <source>
        <strain evidence="2">LP-2024</strain>
        <tissue evidence="2">Aerial parts of the thallus</tissue>
    </source>
</reference>
<organism evidence="2 3">
    <name type="scientific">Riccia sorocarpa</name>
    <dbReference type="NCBI Taxonomy" id="122646"/>
    <lineage>
        <taxon>Eukaryota</taxon>
        <taxon>Viridiplantae</taxon>
        <taxon>Streptophyta</taxon>
        <taxon>Embryophyta</taxon>
        <taxon>Marchantiophyta</taxon>
        <taxon>Marchantiopsida</taxon>
        <taxon>Marchantiidae</taxon>
        <taxon>Marchantiales</taxon>
        <taxon>Ricciaceae</taxon>
        <taxon>Riccia</taxon>
    </lineage>
</organism>
<dbReference type="EMBL" id="JBJQOH010000007">
    <property type="protein sequence ID" value="KAL3678260.1"/>
    <property type="molecule type" value="Genomic_DNA"/>
</dbReference>
<feature type="domain" description="Reverse transcriptase zinc-binding" evidence="1">
    <location>
        <begin position="258"/>
        <end position="335"/>
    </location>
</feature>
<evidence type="ECO:0000313" key="3">
    <source>
        <dbReference type="Proteomes" id="UP001633002"/>
    </source>
</evidence>
<dbReference type="PANTHER" id="PTHR33116">
    <property type="entry name" value="REVERSE TRANSCRIPTASE ZINC-BINDING DOMAIN-CONTAINING PROTEIN-RELATED-RELATED"/>
    <property type="match status" value="1"/>
</dbReference>
<gene>
    <name evidence="2" type="ORF">R1sor_021216</name>
</gene>
<keyword evidence="3" id="KW-1185">Reference proteome</keyword>
<dbReference type="Proteomes" id="UP001633002">
    <property type="component" value="Unassembled WGS sequence"/>
</dbReference>
<name>A0ABD3GJJ7_9MARC</name>
<dbReference type="PANTHER" id="PTHR33116:SF86">
    <property type="entry name" value="REVERSE TRANSCRIPTASE DOMAIN-CONTAINING PROTEIN"/>
    <property type="match status" value="1"/>
</dbReference>
<dbReference type="AlphaFoldDB" id="A0ABD3GJJ7"/>
<comment type="caution">
    <text evidence="2">The sequence shown here is derived from an EMBL/GenBank/DDBJ whole genome shotgun (WGS) entry which is preliminary data.</text>
</comment>
<dbReference type="InterPro" id="IPR026960">
    <property type="entry name" value="RVT-Znf"/>
</dbReference>
<protein>
    <recommendedName>
        <fullName evidence="1">Reverse transcriptase zinc-binding domain-containing protein</fullName>
    </recommendedName>
</protein>
<dbReference type="Pfam" id="PF13966">
    <property type="entry name" value="zf-RVT"/>
    <property type="match status" value="1"/>
</dbReference>
<evidence type="ECO:0000313" key="2">
    <source>
        <dbReference type="EMBL" id="KAL3678260.1"/>
    </source>
</evidence>
<accession>A0ABD3GJJ7</accession>